<sequence>MKDHRTYGILSPGALRLKRKERESIQTAKRPPQLPPPVAATTVTTVSAGSKGIEIISSNKLLAGYMAYEFLSKGTLLGRKFDSIRSETPTREKLRPVNGSESYEEVTSLLMLNSDDGCVIPVRGGMTSNQEH</sequence>
<reference evidence="1 2" key="1">
    <citation type="submission" date="2019-05" db="EMBL/GenBank/DDBJ databases">
        <title>Mikania micrantha, genome provides insights into the molecular mechanism of rapid growth.</title>
        <authorList>
            <person name="Liu B."/>
        </authorList>
    </citation>
    <scope>NUCLEOTIDE SEQUENCE [LARGE SCALE GENOMIC DNA]</scope>
    <source>
        <strain evidence="1">NLD-2019</strain>
        <tissue evidence="1">Leaf</tissue>
    </source>
</reference>
<dbReference type="EMBL" id="SZYD01000016">
    <property type="protein sequence ID" value="KAD3336969.1"/>
    <property type="molecule type" value="Genomic_DNA"/>
</dbReference>
<organism evidence="1 2">
    <name type="scientific">Mikania micrantha</name>
    <name type="common">bitter vine</name>
    <dbReference type="NCBI Taxonomy" id="192012"/>
    <lineage>
        <taxon>Eukaryota</taxon>
        <taxon>Viridiplantae</taxon>
        <taxon>Streptophyta</taxon>
        <taxon>Embryophyta</taxon>
        <taxon>Tracheophyta</taxon>
        <taxon>Spermatophyta</taxon>
        <taxon>Magnoliopsida</taxon>
        <taxon>eudicotyledons</taxon>
        <taxon>Gunneridae</taxon>
        <taxon>Pentapetalae</taxon>
        <taxon>asterids</taxon>
        <taxon>campanulids</taxon>
        <taxon>Asterales</taxon>
        <taxon>Asteraceae</taxon>
        <taxon>Asteroideae</taxon>
        <taxon>Heliantheae alliance</taxon>
        <taxon>Eupatorieae</taxon>
        <taxon>Mikania</taxon>
    </lineage>
</organism>
<name>A0A5N6M8J9_9ASTR</name>
<dbReference type="AlphaFoldDB" id="A0A5N6M8J9"/>
<comment type="caution">
    <text evidence="1">The sequence shown here is derived from an EMBL/GenBank/DDBJ whole genome shotgun (WGS) entry which is preliminary data.</text>
</comment>
<protein>
    <submittedName>
        <fullName evidence="1">Uncharacterized protein</fullName>
    </submittedName>
</protein>
<dbReference type="PANTHER" id="PTHR34657">
    <property type="entry name" value="EMBRYO SAC DEVELOPMENT ARREST 6"/>
    <property type="match status" value="1"/>
</dbReference>
<dbReference type="Proteomes" id="UP000326396">
    <property type="component" value="Linkage Group LG6"/>
</dbReference>
<accession>A0A5N6M8J9</accession>
<dbReference type="PANTHER" id="PTHR34657:SF4">
    <property type="entry name" value="EMBRYO SAC DEVELOPMENT ARREST 6"/>
    <property type="match status" value="1"/>
</dbReference>
<proteinExistence type="predicted"/>
<keyword evidence="2" id="KW-1185">Reference proteome</keyword>
<evidence type="ECO:0000313" key="2">
    <source>
        <dbReference type="Proteomes" id="UP000326396"/>
    </source>
</evidence>
<gene>
    <name evidence="1" type="ORF">E3N88_32489</name>
</gene>
<evidence type="ECO:0000313" key="1">
    <source>
        <dbReference type="EMBL" id="KAD3336969.1"/>
    </source>
</evidence>
<dbReference type="OrthoDB" id="687843at2759"/>